<dbReference type="EMBL" id="WNYA01000356">
    <property type="protein sequence ID" value="KAG8548659.1"/>
    <property type="molecule type" value="Genomic_DNA"/>
</dbReference>
<accession>A0AAV6ZH51</accession>
<evidence type="ECO:0008006" key="3">
    <source>
        <dbReference type="Google" id="ProtNLM"/>
    </source>
</evidence>
<protein>
    <recommendedName>
        <fullName evidence="3">Secreted protein</fullName>
    </recommendedName>
</protein>
<evidence type="ECO:0000313" key="1">
    <source>
        <dbReference type="EMBL" id="KAG8548659.1"/>
    </source>
</evidence>
<dbReference type="Proteomes" id="UP000824782">
    <property type="component" value="Unassembled WGS sequence"/>
</dbReference>
<name>A0AAV6ZH51_ENGPU</name>
<reference evidence="1" key="1">
    <citation type="thesis" date="2020" institute="ProQuest LLC" country="789 East Eisenhower Parkway, Ann Arbor, MI, USA">
        <title>Comparative Genomics and Chromosome Evolution.</title>
        <authorList>
            <person name="Mudd A.B."/>
        </authorList>
    </citation>
    <scope>NUCLEOTIDE SEQUENCE</scope>
    <source>
        <strain evidence="1">237g6f4</strain>
        <tissue evidence="1">Blood</tissue>
    </source>
</reference>
<keyword evidence="2" id="KW-1185">Reference proteome</keyword>
<proteinExistence type="predicted"/>
<dbReference type="AlphaFoldDB" id="A0AAV6ZH51"/>
<gene>
    <name evidence="1" type="ORF">GDO81_024661</name>
</gene>
<sequence>MLTDITRFIFWFFFCGRIDWPCRKFNFEVYANSYLPLCVQSRTGKHNDWYCSGQWLSTSPTHTLKKKKKWCW</sequence>
<evidence type="ECO:0000313" key="2">
    <source>
        <dbReference type="Proteomes" id="UP000824782"/>
    </source>
</evidence>
<organism evidence="1 2">
    <name type="scientific">Engystomops pustulosus</name>
    <name type="common">Tungara frog</name>
    <name type="synonym">Physalaemus pustulosus</name>
    <dbReference type="NCBI Taxonomy" id="76066"/>
    <lineage>
        <taxon>Eukaryota</taxon>
        <taxon>Metazoa</taxon>
        <taxon>Chordata</taxon>
        <taxon>Craniata</taxon>
        <taxon>Vertebrata</taxon>
        <taxon>Euteleostomi</taxon>
        <taxon>Amphibia</taxon>
        <taxon>Batrachia</taxon>
        <taxon>Anura</taxon>
        <taxon>Neobatrachia</taxon>
        <taxon>Hyloidea</taxon>
        <taxon>Leptodactylidae</taxon>
        <taxon>Leiuperinae</taxon>
        <taxon>Engystomops</taxon>
    </lineage>
</organism>
<comment type="caution">
    <text evidence="1">The sequence shown here is derived from an EMBL/GenBank/DDBJ whole genome shotgun (WGS) entry which is preliminary data.</text>
</comment>